<feature type="transmembrane region" description="Helical" evidence="2">
    <location>
        <begin position="217"/>
        <end position="238"/>
    </location>
</feature>
<feature type="compositionally biased region" description="Polar residues" evidence="1">
    <location>
        <begin position="1"/>
        <end position="13"/>
    </location>
</feature>
<evidence type="ECO:0000256" key="2">
    <source>
        <dbReference type="SAM" id="Phobius"/>
    </source>
</evidence>
<evidence type="ECO:0000313" key="3">
    <source>
        <dbReference type="EMBL" id="OKY94047.1"/>
    </source>
</evidence>
<accession>A0A1Q6F5C3</accession>
<feature type="region of interest" description="Disordered" evidence="1">
    <location>
        <begin position="1"/>
        <end position="58"/>
    </location>
</feature>
<name>A0A1Q6F5C3_9BACT</name>
<gene>
    <name evidence="3" type="ORF">BHV66_06245</name>
</gene>
<proteinExistence type="predicted"/>
<reference evidence="3 4" key="1">
    <citation type="journal article" date="2016" name="Nat. Biotechnol.">
        <title>Measurement of bacterial replication rates in microbial communities.</title>
        <authorList>
            <person name="Brown C.T."/>
            <person name="Olm M.R."/>
            <person name="Thomas B.C."/>
            <person name="Banfield J.F."/>
        </authorList>
    </citation>
    <scope>NUCLEOTIDE SEQUENCE [LARGE SCALE GENOMIC DNA]</scope>
    <source>
        <strain evidence="3">CAG:67_53_122</strain>
    </source>
</reference>
<dbReference type="STRING" id="28117.BHV66_06245"/>
<protein>
    <recommendedName>
        <fullName evidence="5">DUF4381 domain-containing protein</fullName>
    </recommendedName>
</protein>
<keyword evidence="2" id="KW-0812">Transmembrane</keyword>
<dbReference type="Proteomes" id="UP000187417">
    <property type="component" value="Unassembled WGS sequence"/>
</dbReference>
<evidence type="ECO:0000313" key="4">
    <source>
        <dbReference type="Proteomes" id="UP000187417"/>
    </source>
</evidence>
<dbReference type="AlphaFoldDB" id="A0A1Q6F5C3"/>
<evidence type="ECO:0000256" key="1">
    <source>
        <dbReference type="SAM" id="MobiDB-lite"/>
    </source>
</evidence>
<comment type="caution">
    <text evidence="3">The sequence shown here is derived from an EMBL/GenBank/DDBJ whole genome shotgun (WGS) entry which is preliminary data.</text>
</comment>
<dbReference type="EMBL" id="MNQH01000030">
    <property type="protein sequence ID" value="OKY94047.1"/>
    <property type="molecule type" value="Genomic_DNA"/>
</dbReference>
<keyword evidence="2" id="KW-1133">Transmembrane helix</keyword>
<dbReference type="RefSeq" id="WP_278339309.1">
    <property type="nucleotide sequence ID" value="NZ_DBEWKG010000024.1"/>
</dbReference>
<sequence length="383" mass="42394">MKSIPNNPASTCSPFARNGGIQPSAAAERQNAAQTPPSEAVPVGLRSSGRPKAGRTSITKRVKTALATALLTGLTTVLYAAPPTITARVEPDSIGIGDRFDVVIDVDRDLVQVVEFPTFNPPPQSGLEVVESHPVDTLRRDGRHLSLRKRYTLAAFEEGNLGLGRAQVLYLDKNITDTLYTADTLRLQVGTFQIDSTSHTIYDIKAQRTLPFRYGEISGYVLWSLLGLIVLGGAIYAGRRLMARYARKVRDIFRPAPPLPPHIAAIQALETLHNQKLWQSGRHKQYYSGLTDILRTYLADRYGFGAMEMTSDEILAAVRRYDLPQKCVMDLQAILRDADLVKFAKARPEGTTNEDNYLNAYYFVEETKPAEIAEEGAEQDDTQ</sequence>
<evidence type="ECO:0008006" key="5">
    <source>
        <dbReference type="Google" id="ProtNLM"/>
    </source>
</evidence>
<organism evidence="3 4">
    <name type="scientific">Alistipes putredinis</name>
    <dbReference type="NCBI Taxonomy" id="28117"/>
    <lineage>
        <taxon>Bacteria</taxon>
        <taxon>Pseudomonadati</taxon>
        <taxon>Bacteroidota</taxon>
        <taxon>Bacteroidia</taxon>
        <taxon>Bacteroidales</taxon>
        <taxon>Rikenellaceae</taxon>
        <taxon>Alistipes</taxon>
    </lineage>
</organism>
<keyword evidence="2" id="KW-0472">Membrane</keyword>